<organism evidence="1 2">
    <name type="scientific">Durusdinium trenchii</name>
    <dbReference type="NCBI Taxonomy" id="1381693"/>
    <lineage>
        <taxon>Eukaryota</taxon>
        <taxon>Sar</taxon>
        <taxon>Alveolata</taxon>
        <taxon>Dinophyceae</taxon>
        <taxon>Suessiales</taxon>
        <taxon>Symbiodiniaceae</taxon>
        <taxon>Durusdinium</taxon>
    </lineage>
</organism>
<dbReference type="Gene3D" id="3.30.428.10">
    <property type="entry name" value="HIT-like"/>
    <property type="match status" value="2"/>
</dbReference>
<protein>
    <submittedName>
        <fullName evidence="1">Uncharacterized protein</fullName>
    </submittedName>
</protein>
<proteinExistence type="predicted"/>
<dbReference type="InterPro" id="IPR036265">
    <property type="entry name" value="HIT-like_sf"/>
</dbReference>
<name>A0ABP0NNC9_9DINO</name>
<gene>
    <name evidence="1" type="ORF">CCMP2556_LOCUS32099</name>
</gene>
<accession>A0ABP0NNC9</accession>
<dbReference type="Proteomes" id="UP001642484">
    <property type="component" value="Unassembled WGS sequence"/>
</dbReference>
<keyword evidence="2" id="KW-1185">Reference proteome</keyword>
<evidence type="ECO:0000313" key="2">
    <source>
        <dbReference type="Proteomes" id="UP001642484"/>
    </source>
</evidence>
<comment type="caution">
    <text evidence="1">The sequence shown here is derived from an EMBL/GenBank/DDBJ whole genome shotgun (WGS) entry which is preliminary data.</text>
</comment>
<evidence type="ECO:0000313" key="1">
    <source>
        <dbReference type="EMBL" id="CAK9065276.1"/>
    </source>
</evidence>
<dbReference type="PANTHER" id="PTHR42763:SF2">
    <property type="entry name" value="ADP-GLUCOSE PHOSPHORYLASE"/>
    <property type="match status" value="1"/>
</dbReference>
<sequence>MAMKDGSKYRVRARSLTSMPEGDPGDSWNAVSAVVEMESFGPPEGKKARDSRWATWASCLPCWTEDDKDLASWRLSDAERAKARECLAEARRTSKDGYHRPSMCFIRQDILTGKWAHFQLGTGNEKKPRQTESKSKQVPMRPIHEEPEQLDGCPFCASHVPEAADVLRFEKIPNGEGESQGTETMLMANFWKYDAYETLMVAGHQLKNDWSRPNGRPWQVRVVRNIYPSMSVPREYYDDGCDTGFLDDRAGNMINPRVGHPLYLQVPGVGFNDVVIETPLHNMCAALEQEECIALALRAIVIRGQQLLSNPLVGYVTVFKQHKCGSIVHAHWQIITTPFVPSSVDVQLIRAARLKQRFGLCVGCQVLVSAPTGTDLASERLVLETEHFVVSAPFACRERWRLYLAPKRHSPDFFQILPLELEDLAHVLKRVLQMYYFKLDDCPFNIAVWTRPSCETQRSSWFHKFRLCGGSESYNYFHWYIGFYPRGKAVPQGFKNATDIAPMKNLPEDDAMIMRQWLAELEMAGDSPST</sequence>
<dbReference type="SUPFAM" id="SSF54197">
    <property type="entry name" value="HIT-like"/>
    <property type="match status" value="2"/>
</dbReference>
<dbReference type="InterPro" id="IPR053177">
    <property type="entry name" value="ADP-glucose_phosphorylase"/>
</dbReference>
<dbReference type="PANTHER" id="PTHR42763">
    <property type="entry name" value="ADP-GLUCOSE PHOSPHORYLASE"/>
    <property type="match status" value="1"/>
</dbReference>
<reference evidence="1 2" key="1">
    <citation type="submission" date="2024-02" db="EMBL/GenBank/DDBJ databases">
        <authorList>
            <person name="Chen Y."/>
            <person name="Shah S."/>
            <person name="Dougan E. K."/>
            <person name="Thang M."/>
            <person name="Chan C."/>
        </authorList>
    </citation>
    <scope>NUCLEOTIDE SEQUENCE [LARGE SCALE GENOMIC DNA]</scope>
</reference>
<dbReference type="EMBL" id="CAXAMN010021995">
    <property type="protein sequence ID" value="CAK9065276.1"/>
    <property type="molecule type" value="Genomic_DNA"/>
</dbReference>
<dbReference type="GO" id="GO:0016779">
    <property type="term" value="F:nucleotidyltransferase activity"/>
    <property type="evidence" value="ECO:0007669"/>
    <property type="project" value="UniProtKB-KW"/>
</dbReference>